<accession>A0A7J6EXB2</accession>
<dbReference type="PANTHER" id="PTHR31080:SF15">
    <property type="entry name" value="INVERTASE"/>
    <property type="match status" value="1"/>
</dbReference>
<comment type="similarity">
    <text evidence="2">Belongs to the PMEI family.</text>
</comment>
<dbReference type="EMBL" id="JAATIP010000179">
    <property type="protein sequence ID" value="KAF4362995.1"/>
    <property type="molecule type" value="Genomic_DNA"/>
</dbReference>
<feature type="domain" description="Pectinesterase inhibitor" evidence="4">
    <location>
        <begin position="35"/>
        <end position="197"/>
    </location>
</feature>
<dbReference type="AlphaFoldDB" id="A0A7J6EXB2"/>
<dbReference type="PANTHER" id="PTHR31080">
    <property type="entry name" value="PECTINESTERASE INHIBITOR-LIKE"/>
    <property type="match status" value="1"/>
</dbReference>
<dbReference type="Pfam" id="PF04043">
    <property type="entry name" value="PMEI"/>
    <property type="match status" value="1"/>
</dbReference>
<evidence type="ECO:0000259" key="4">
    <source>
        <dbReference type="SMART" id="SM00856"/>
    </source>
</evidence>
<dbReference type="CDD" id="cd15798">
    <property type="entry name" value="PMEI-like_3"/>
    <property type="match status" value="1"/>
</dbReference>
<evidence type="ECO:0000256" key="3">
    <source>
        <dbReference type="SAM" id="SignalP"/>
    </source>
</evidence>
<evidence type="ECO:0000256" key="2">
    <source>
        <dbReference type="ARBA" id="ARBA00038471"/>
    </source>
</evidence>
<feature type="chain" id="PRO_5029793811" description="Pectinesterase inhibitor domain-containing protein" evidence="3">
    <location>
        <begin position="26"/>
        <end position="205"/>
    </location>
</feature>
<dbReference type="InterPro" id="IPR051955">
    <property type="entry name" value="PME_Inhibitor"/>
</dbReference>
<organism evidence="5 6">
    <name type="scientific">Cannabis sativa</name>
    <name type="common">Hemp</name>
    <name type="synonym">Marijuana</name>
    <dbReference type="NCBI Taxonomy" id="3483"/>
    <lineage>
        <taxon>Eukaryota</taxon>
        <taxon>Viridiplantae</taxon>
        <taxon>Streptophyta</taxon>
        <taxon>Embryophyta</taxon>
        <taxon>Tracheophyta</taxon>
        <taxon>Spermatophyta</taxon>
        <taxon>Magnoliopsida</taxon>
        <taxon>eudicotyledons</taxon>
        <taxon>Gunneridae</taxon>
        <taxon>Pentapetalae</taxon>
        <taxon>rosids</taxon>
        <taxon>fabids</taxon>
        <taxon>Rosales</taxon>
        <taxon>Cannabaceae</taxon>
        <taxon>Cannabis</taxon>
    </lineage>
</organism>
<protein>
    <recommendedName>
        <fullName evidence="4">Pectinesterase inhibitor domain-containing protein</fullName>
    </recommendedName>
</protein>
<dbReference type="Gene3D" id="1.20.140.40">
    <property type="entry name" value="Invertase/pectin methylesterase inhibitor family protein"/>
    <property type="match status" value="1"/>
</dbReference>
<name>A0A7J6EXB2_CANSA</name>
<dbReference type="Proteomes" id="UP000525078">
    <property type="component" value="Unassembled WGS sequence"/>
</dbReference>
<feature type="signal peptide" evidence="3">
    <location>
        <begin position="1"/>
        <end position="25"/>
    </location>
</feature>
<dbReference type="NCBIfam" id="TIGR01614">
    <property type="entry name" value="PME_inhib"/>
    <property type="match status" value="1"/>
</dbReference>
<evidence type="ECO:0000313" key="6">
    <source>
        <dbReference type="Proteomes" id="UP000525078"/>
    </source>
</evidence>
<dbReference type="SMART" id="SM00856">
    <property type="entry name" value="PMEI"/>
    <property type="match status" value="1"/>
</dbReference>
<proteinExistence type="inferred from homology"/>
<evidence type="ECO:0000313" key="5">
    <source>
        <dbReference type="EMBL" id="KAF4362995.1"/>
    </source>
</evidence>
<dbReference type="GO" id="GO:0004857">
    <property type="term" value="F:enzyme inhibitor activity"/>
    <property type="evidence" value="ECO:0007669"/>
    <property type="project" value="InterPro"/>
</dbReference>
<dbReference type="SUPFAM" id="SSF101148">
    <property type="entry name" value="Plant invertase/pectin methylesterase inhibitor"/>
    <property type="match status" value="1"/>
</dbReference>
<sequence length="205" mass="22374">MGSPIFSSFFIATLLLILANRAITAQDYHTSSSTCAKTYVKNACNSTLYVKECQKALMPYAAKIKSNPKKLCSYSLKFALAAASDAYKTVVKIGKSKGLTTTDKAVLADCKDSLKDSVEELQQCKEALDSINRNNSTSSDEAKFQTENIKTWASAALTDEYTCHDEIEEEKVGPTMKKKLDASVVKVSRSASILLAIVNGYCSNY</sequence>
<comment type="caution">
    <text evidence="5">The sequence shown here is derived from an EMBL/GenBank/DDBJ whole genome shotgun (WGS) entry which is preliminary data.</text>
</comment>
<evidence type="ECO:0000256" key="1">
    <source>
        <dbReference type="ARBA" id="ARBA00022729"/>
    </source>
</evidence>
<keyword evidence="1 3" id="KW-0732">Signal</keyword>
<gene>
    <name evidence="5" type="ORF">F8388_020511</name>
</gene>
<dbReference type="InterPro" id="IPR006501">
    <property type="entry name" value="Pectinesterase_inhib_dom"/>
</dbReference>
<dbReference type="InterPro" id="IPR035513">
    <property type="entry name" value="Invertase/methylesterase_inhib"/>
</dbReference>
<reference evidence="5 6" key="1">
    <citation type="journal article" date="2020" name="bioRxiv">
        <title>Sequence and annotation of 42 cannabis genomes reveals extensive copy number variation in cannabinoid synthesis and pathogen resistance genes.</title>
        <authorList>
            <person name="Mckernan K.J."/>
            <person name="Helbert Y."/>
            <person name="Kane L.T."/>
            <person name="Ebling H."/>
            <person name="Zhang L."/>
            <person name="Liu B."/>
            <person name="Eaton Z."/>
            <person name="Mclaughlin S."/>
            <person name="Kingan S."/>
            <person name="Baybayan P."/>
            <person name="Concepcion G."/>
            <person name="Jordan M."/>
            <person name="Riva A."/>
            <person name="Barbazuk W."/>
            <person name="Harkins T."/>
        </authorList>
    </citation>
    <scope>NUCLEOTIDE SEQUENCE [LARGE SCALE GENOMIC DNA]</scope>
    <source>
        <strain evidence="6">cv. Jamaican Lion 4</strain>
        <tissue evidence="5">Leaf</tissue>
    </source>
</reference>